<dbReference type="Pfam" id="PF00582">
    <property type="entry name" value="Usp"/>
    <property type="match status" value="1"/>
</dbReference>
<keyword evidence="4" id="KW-1185">Reference proteome</keyword>
<dbReference type="InterPro" id="IPR006016">
    <property type="entry name" value="UspA"/>
</dbReference>
<gene>
    <name evidence="3" type="ORF">DFQ10_10428</name>
</gene>
<dbReference type="EMBL" id="QRDV01000004">
    <property type="protein sequence ID" value="RED43839.1"/>
    <property type="molecule type" value="Genomic_DNA"/>
</dbReference>
<dbReference type="PRINTS" id="PR01438">
    <property type="entry name" value="UNVRSLSTRESS"/>
</dbReference>
<evidence type="ECO:0000256" key="1">
    <source>
        <dbReference type="ARBA" id="ARBA00008791"/>
    </source>
</evidence>
<dbReference type="SUPFAM" id="SSF52402">
    <property type="entry name" value="Adenine nucleotide alpha hydrolases-like"/>
    <property type="match status" value="2"/>
</dbReference>
<dbReference type="InterPro" id="IPR006015">
    <property type="entry name" value="Universal_stress_UspA"/>
</dbReference>
<evidence type="ECO:0000259" key="2">
    <source>
        <dbReference type="Pfam" id="PF00582"/>
    </source>
</evidence>
<organism evidence="3 4">
    <name type="scientific">Winogradskyella eximia</name>
    <dbReference type="NCBI Taxonomy" id="262006"/>
    <lineage>
        <taxon>Bacteria</taxon>
        <taxon>Pseudomonadati</taxon>
        <taxon>Bacteroidota</taxon>
        <taxon>Flavobacteriia</taxon>
        <taxon>Flavobacteriales</taxon>
        <taxon>Flavobacteriaceae</taxon>
        <taxon>Winogradskyella</taxon>
    </lineage>
</organism>
<comment type="caution">
    <text evidence="3">The sequence shown here is derived from an EMBL/GenBank/DDBJ whole genome shotgun (WGS) entry which is preliminary data.</text>
</comment>
<dbReference type="InterPro" id="IPR014729">
    <property type="entry name" value="Rossmann-like_a/b/a_fold"/>
</dbReference>
<comment type="similarity">
    <text evidence="1">Belongs to the universal stress protein A family.</text>
</comment>
<name>A0A3D9H2V9_9FLAO</name>
<dbReference type="CDD" id="cd00293">
    <property type="entry name" value="USP-like"/>
    <property type="match status" value="1"/>
</dbReference>
<dbReference type="RefSeq" id="WP_115817259.1">
    <property type="nucleotide sequence ID" value="NZ_QRDV01000004.1"/>
</dbReference>
<reference evidence="3 4" key="1">
    <citation type="submission" date="2018-07" db="EMBL/GenBank/DDBJ databases">
        <title>Genomic Encyclopedia of Type Strains, Phase III (KMG-III): the genomes of soil and plant-associated and newly described type strains.</title>
        <authorList>
            <person name="Whitman W."/>
        </authorList>
    </citation>
    <scope>NUCLEOTIDE SEQUENCE [LARGE SCALE GENOMIC DNA]</scope>
    <source>
        <strain evidence="3 4">CECT 7946</strain>
    </source>
</reference>
<protein>
    <submittedName>
        <fullName evidence="3">Nucleotide-binding universal stress UspA family protein</fullName>
    </submittedName>
</protein>
<evidence type="ECO:0000313" key="3">
    <source>
        <dbReference type="EMBL" id="RED43839.1"/>
    </source>
</evidence>
<dbReference type="OrthoDB" id="9788959at2"/>
<sequence>MNNHILIPTDFSDNAYSAAQYALKLYSNEASTFYLLHSWTFSSSGSRTYITSTYLETLKEEQKQKLEELKVKLEAESTNNYHKFEIIYSTDPLLPAIKKTIKKEKINLIVMGTKGATGAKEFLFGSNTVDIINKIKLCPILVIPDAYNFVAPKEIAFPTDFNRFYGEELVYIKQLSKLYNSKIRIVHINQNDQLSEKQNYNLAMLKAYLEDYKSSVHWMPDFGTKEQCIKDFIEEFDINILTMINYKHGFIENMTKEPVIKKIGFHPVVPFMVIPCHNP</sequence>
<dbReference type="PANTHER" id="PTHR46268">
    <property type="entry name" value="STRESS RESPONSE PROTEIN NHAX"/>
    <property type="match status" value="1"/>
</dbReference>
<dbReference type="Gene3D" id="3.40.50.620">
    <property type="entry name" value="HUPs"/>
    <property type="match status" value="2"/>
</dbReference>
<evidence type="ECO:0000313" key="4">
    <source>
        <dbReference type="Proteomes" id="UP000256980"/>
    </source>
</evidence>
<dbReference type="AlphaFoldDB" id="A0A3D9H2V9"/>
<dbReference type="Proteomes" id="UP000256980">
    <property type="component" value="Unassembled WGS sequence"/>
</dbReference>
<proteinExistence type="inferred from homology"/>
<accession>A0A3D9H2V9</accession>
<dbReference type="PANTHER" id="PTHR46268:SF6">
    <property type="entry name" value="UNIVERSAL STRESS PROTEIN UP12"/>
    <property type="match status" value="1"/>
</dbReference>
<feature type="domain" description="UspA" evidence="2">
    <location>
        <begin position="1"/>
        <end position="144"/>
    </location>
</feature>